<sequence>MGVTFEPSTVIAMVTASELPVSEPVSEPEAVGELDELDELGVLDELVDPEEPEAVLSESSPQAAAVKSSGTRTAAASRRMVGPVLRRDGGRGRLRRRGRRDRPRLPPDL</sequence>
<name>A0ABP7Y4U1_9ACTN</name>
<evidence type="ECO:0000313" key="2">
    <source>
        <dbReference type="EMBL" id="GAA4130463.1"/>
    </source>
</evidence>
<proteinExistence type="predicted"/>
<evidence type="ECO:0000256" key="1">
    <source>
        <dbReference type="SAM" id="MobiDB-lite"/>
    </source>
</evidence>
<feature type="region of interest" description="Disordered" evidence="1">
    <location>
        <begin position="51"/>
        <end position="109"/>
    </location>
</feature>
<organism evidence="2 3">
    <name type="scientific">Nocardioides fonticola</name>
    <dbReference type="NCBI Taxonomy" id="450363"/>
    <lineage>
        <taxon>Bacteria</taxon>
        <taxon>Bacillati</taxon>
        <taxon>Actinomycetota</taxon>
        <taxon>Actinomycetes</taxon>
        <taxon>Propionibacteriales</taxon>
        <taxon>Nocardioidaceae</taxon>
        <taxon>Nocardioides</taxon>
    </lineage>
</organism>
<keyword evidence="3" id="KW-1185">Reference proteome</keyword>
<reference evidence="3" key="1">
    <citation type="journal article" date="2019" name="Int. J. Syst. Evol. Microbiol.">
        <title>The Global Catalogue of Microorganisms (GCM) 10K type strain sequencing project: providing services to taxonomists for standard genome sequencing and annotation.</title>
        <authorList>
            <consortium name="The Broad Institute Genomics Platform"/>
            <consortium name="The Broad Institute Genome Sequencing Center for Infectious Disease"/>
            <person name="Wu L."/>
            <person name="Ma J."/>
        </authorList>
    </citation>
    <scope>NUCLEOTIDE SEQUENCE [LARGE SCALE GENOMIC DNA]</scope>
    <source>
        <strain evidence="3">JCM 16703</strain>
    </source>
</reference>
<protein>
    <submittedName>
        <fullName evidence="2">Uncharacterized protein</fullName>
    </submittedName>
</protein>
<comment type="caution">
    <text evidence="2">The sequence shown here is derived from an EMBL/GenBank/DDBJ whole genome shotgun (WGS) entry which is preliminary data.</text>
</comment>
<gene>
    <name evidence="2" type="ORF">GCM10022215_44080</name>
</gene>
<feature type="compositionally biased region" description="Basic residues" evidence="1">
    <location>
        <begin position="92"/>
        <end position="102"/>
    </location>
</feature>
<feature type="compositionally biased region" description="Polar residues" evidence="1">
    <location>
        <begin position="57"/>
        <end position="74"/>
    </location>
</feature>
<dbReference type="Proteomes" id="UP001501495">
    <property type="component" value="Unassembled WGS sequence"/>
</dbReference>
<accession>A0ABP7Y4U1</accession>
<dbReference type="EMBL" id="BAAAZH010000037">
    <property type="protein sequence ID" value="GAA4130463.1"/>
    <property type="molecule type" value="Genomic_DNA"/>
</dbReference>
<evidence type="ECO:0000313" key="3">
    <source>
        <dbReference type="Proteomes" id="UP001501495"/>
    </source>
</evidence>